<proteinExistence type="predicted"/>
<dbReference type="InParanoid" id="A0A7M7HPH4"/>
<evidence type="ECO:0000256" key="1">
    <source>
        <dbReference type="SAM" id="Coils"/>
    </source>
</evidence>
<dbReference type="PANTHER" id="PTHR16234:SF5">
    <property type="entry name" value="AFG2-INTERACTING RIBOSOME MATURATION FACTOR"/>
    <property type="match status" value="1"/>
</dbReference>
<dbReference type="PANTHER" id="PTHR16234">
    <property type="entry name" value="SIMILAR TO HYPOTHETICAL PROTEIN FLJ20508"/>
    <property type="match status" value="1"/>
</dbReference>
<organism evidence="2 3">
    <name type="scientific">Strongylocentrotus purpuratus</name>
    <name type="common">Purple sea urchin</name>
    <dbReference type="NCBI Taxonomy" id="7668"/>
    <lineage>
        <taxon>Eukaryota</taxon>
        <taxon>Metazoa</taxon>
        <taxon>Echinodermata</taxon>
        <taxon>Eleutherozoa</taxon>
        <taxon>Echinozoa</taxon>
        <taxon>Echinoidea</taxon>
        <taxon>Euechinoidea</taxon>
        <taxon>Echinacea</taxon>
        <taxon>Camarodonta</taxon>
        <taxon>Echinidea</taxon>
        <taxon>Strongylocentrotidae</taxon>
        <taxon>Strongylocentrotus</taxon>
    </lineage>
</organism>
<dbReference type="RefSeq" id="XP_011674392.2">
    <property type="nucleotide sequence ID" value="XM_011676090.2"/>
</dbReference>
<accession>A0A7M7HPH4</accession>
<keyword evidence="1" id="KW-0175">Coiled coil</keyword>
<name>A0A7M7HPH4_STRPU</name>
<dbReference type="AlphaFoldDB" id="A0A7M7HPH4"/>
<dbReference type="GO" id="GO:0005634">
    <property type="term" value="C:nucleus"/>
    <property type="evidence" value="ECO:0000318"/>
    <property type="project" value="GO_Central"/>
</dbReference>
<dbReference type="InterPro" id="IPR029159">
    <property type="entry name" value="CA109-like"/>
</dbReference>
<dbReference type="EnsemblMetazoa" id="XM_011676090">
    <property type="protein sequence ID" value="XP_011674392"/>
    <property type="gene ID" value="LOC764230"/>
</dbReference>
<evidence type="ECO:0000313" key="3">
    <source>
        <dbReference type="Proteomes" id="UP000007110"/>
    </source>
</evidence>
<keyword evidence="3" id="KW-1185">Reference proteome</keyword>
<dbReference type="GeneID" id="764230"/>
<dbReference type="GO" id="GO:0005737">
    <property type="term" value="C:cytoplasm"/>
    <property type="evidence" value="ECO:0000318"/>
    <property type="project" value="GO_Central"/>
</dbReference>
<reference evidence="3" key="1">
    <citation type="submission" date="2015-02" db="EMBL/GenBank/DDBJ databases">
        <title>Genome sequencing for Strongylocentrotus purpuratus.</title>
        <authorList>
            <person name="Murali S."/>
            <person name="Liu Y."/>
            <person name="Vee V."/>
            <person name="English A."/>
            <person name="Wang M."/>
            <person name="Skinner E."/>
            <person name="Han Y."/>
            <person name="Muzny D.M."/>
            <person name="Worley K.C."/>
            <person name="Gibbs R.A."/>
        </authorList>
    </citation>
    <scope>NUCLEOTIDE SEQUENCE</scope>
</reference>
<dbReference type="KEGG" id="spu:764230"/>
<sequence length="207" mass="24114">MANSSKIFDLMHKQLRKSFKNIESIKNVWKNTCSTALSSLNSLQNVAEQYHCILRCVRSQSPDFMLVKRFPDIHERIQYKLIQEMELLIEKLQINIDELQAILSKVHQQYVNSMAVYKKNAEHLPLDKITEGTATWPSVADMLEWLQDVDALFNFLCENQRQVLASVNYNNEELMQSLSTKWKRGNRETEESLENVLAHVSFFMADG</sequence>
<protein>
    <submittedName>
        <fullName evidence="2">Uncharacterized protein</fullName>
    </submittedName>
</protein>
<dbReference type="Proteomes" id="UP000007110">
    <property type="component" value="Unassembled WGS sequence"/>
</dbReference>
<dbReference type="OMA" id="SHVEQVF"/>
<feature type="coiled-coil region" evidence="1">
    <location>
        <begin position="82"/>
        <end position="109"/>
    </location>
</feature>
<dbReference type="FunCoup" id="A0A7M7HPH4">
    <property type="interactions" value="1316"/>
</dbReference>
<dbReference type="OrthoDB" id="6605214at2759"/>
<dbReference type="Pfam" id="PF15011">
    <property type="entry name" value="CA109-like"/>
    <property type="match status" value="1"/>
</dbReference>
<evidence type="ECO:0000313" key="2">
    <source>
        <dbReference type="EnsemblMetazoa" id="XP_011674392"/>
    </source>
</evidence>
<reference evidence="2" key="2">
    <citation type="submission" date="2021-01" db="UniProtKB">
        <authorList>
            <consortium name="EnsemblMetazoa"/>
        </authorList>
    </citation>
    <scope>IDENTIFICATION</scope>
</reference>